<dbReference type="PROSITE" id="PS50110">
    <property type="entry name" value="RESPONSE_REGULATORY"/>
    <property type="match status" value="1"/>
</dbReference>
<evidence type="ECO:0000256" key="1">
    <source>
        <dbReference type="ARBA" id="ARBA00012528"/>
    </source>
</evidence>
<comment type="caution">
    <text evidence="6">The sequence shown here is derived from an EMBL/GenBank/DDBJ whole genome shotgun (WGS) entry which is preliminary data.</text>
</comment>
<dbReference type="EMBL" id="SIXI01000002">
    <property type="protein sequence ID" value="TBO32347.1"/>
    <property type="molecule type" value="Genomic_DNA"/>
</dbReference>
<dbReference type="AlphaFoldDB" id="A0A4Q9H548"/>
<organism evidence="6 7">
    <name type="scientific">Aquabacterium lacunae</name>
    <dbReference type="NCBI Taxonomy" id="2528630"/>
    <lineage>
        <taxon>Bacteria</taxon>
        <taxon>Pseudomonadati</taxon>
        <taxon>Pseudomonadota</taxon>
        <taxon>Betaproteobacteria</taxon>
        <taxon>Burkholderiales</taxon>
        <taxon>Aquabacterium</taxon>
    </lineage>
</organism>
<gene>
    <name evidence="6" type="ORF">EYS42_03835</name>
</gene>
<dbReference type="SUPFAM" id="SSF52172">
    <property type="entry name" value="CheY-like"/>
    <property type="match status" value="1"/>
</dbReference>
<name>A0A4Q9H548_9BURK</name>
<dbReference type="InterPro" id="IPR011006">
    <property type="entry name" value="CheY-like_superfamily"/>
</dbReference>
<dbReference type="InterPro" id="IPR043128">
    <property type="entry name" value="Rev_trsase/Diguanyl_cyclase"/>
</dbReference>
<evidence type="ECO:0000259" key="5">
    <source>
        <dbReference type="PROSITE" id="PS50887"/>
    </source>
</evidence>
<comment type="catalytic activity">
    <reaction evidence="2">
        <text>2 GTP = 3',3'-c-di-GMP + 2 diphosphate</text>
        <dbReference type="Rhea" id="RHEA:24898"/>
        <dbReference type="ChEBI" id="CHEBI:33019"/>
        <dbReference type="ChEBI" id="CHEBI:37565"/>
        <dbReference type="ChEBI" id="CHEBI:58805"/>
        <dbReference type="EC" id="2.7.7.65"/>
    </reaction>
</comment>
<reference evidence="6 7" key="1">
    <citation type="submission" date="2019-02" db="EMBL/GenBank/DDBJ databases">
        <title>Aquabacterium sp. strain KMB7.</title>
        <authorList>
            <person name="Chen W.-M."/>
        </authorList>
    </citation>
    <scope>NUCLEOTIDE SEQUENCE [LARGE SCALE GENOMIC DNA]</scope>
    <source>
        <strain evidence="6 7">KMB7</strain>
    </source>
</reference>
<dbReference type="RefSeq" id="WP_130966563.1">
    <property type="nucleotide sequence ID" value="NZ_SIXI01000002.1"/>
</dbReference>
<dbReference type="InterPro" id="IPR050469">
    <property type="entry name" value="Diguanylate_Cyclase"/>
</dbReference>
<dbReference type="InterPro" id="IPR029787">
    <property type="entry name" value="Nucleotide_cyclase"/>
</dbReference>
<evidence type="ECO:0000256" key="2">
    <source>
        <dbReference type="ARBA" id="ARBA00034247"/>
    </source>
</evidence>
<evidence type="ECO:0000313" key="6">
    <source>
        <dbReference type="EMBL" id="TBO32347.1"/>
    </source>
</evidence>
<accession>A0A4Q9H548</accession>
<dbReference type="OrthoDB" id="9813903at2"/>
<dbReference type="Proteomes" id="UP000292120">
    <property type="component" value="Unassembled WGS sequence"/>
</dbReference>
<feature type="modified residue" description="4-aspartylphosphate" evidence="3">
    <location>
        <position position="56"/>
    </location>
</feature>
<dbReference type="Pfam" id="PF00990">
    <property type="entry name" value="GGDEF"/>
    <property type="match status" value="1"/>
</dbReference>
<dbReference type="GO" id="GO:0000160">
    <property type="term" value="P:phosphorelay signal transduction system"/>
    <property type="evidence" value="ECO:0007669"/>
    <property type="project" value="InterPro"/>
</dbReference>
<keyword evidence="7" id="KW-1185">Reference proteome</keyword>
<dbReference type="Pfam" id="PF00072">
    <property type="entry name" value="Response_reg"/>
    <property type="match status" value="1"/>
</dbReference>
<dbReference type="SMART" id="SM00267">
    <property type="entry name" value="GGDEF"/>
    <property type="match status" value="1"/>
</dbReference>
<dbReference type="EC" id="2.7.7.65" evidence="1"/>
<feature type="domain" description="Response regulatory" evidence="4">
    <location>
        <begin position="7"/>
        <end position="123"/>
    </location>
</feature>
<dbReference type="Gene3D" id="3.40.50.2300">
    <property type="match status" value="1"/>
</dbReference>
<dbReference type="SMART" id="SM00448">
    <property type="entry name" value="REC"/>
    <property type="match status" value="1"/>
</dbReference>
<dbReference type="CDD" id="cd01949">
    <property type="entry name" value="GGDEF"/>
    <property type="match status" value="1"/>
</dbReference>
<dbReference type="InterPro" id="IPR001789">
    <property type="entry name" value="Sig_transdc_resp-reg_receiver"/>
</dbReference>
<dbReference type="GO" id="GO:1902201">
    <property type="term" value="P:negative regulation of bacterial-type flagellum-dependent cell motility"/>
    <property type="evidence" value="ECO:0007669"/>
    <property type="project" value="TreeGrafter"/>
</dbReference>
<dbReference type="NCBIfam" id="TIGR00254">
    <property type="entry name" value="GGDEF"/>
    <property type="match status" value="1"/>
</dbReference>
<dbReference type="FunFam" id="3.30.70.270:FF:000001">
    <property type="entry name" value="Diguanylate cyclase domain protein"/>
    <property type="match status" value="1"/>
</dbReference>
<proteinExistence type="predicted"/>
<dbReference type="PROSITE" id="PS50887">
    <property type="entry name" value="GGDEF"/>
    <property type="match status" value="1"/>
</dbReference>
<dbReference type="Gene3D" id="3.30.70.270">
    <property type="match status" value="1"/>
</dbReference>
<protein>
    <recommendedName>
        <fullName evidence="1">diguanylate cyclase</fullName>
        <ecNumber evidence="1">2.7.7.65</ecNumber>
    </recommendedName>
</protein>
<keyword evidence="3" id="KW-0597">Phosphoprotein</keyword>
<dbReference type="PANTHER" id="PTHR45138">
    <property type="entry name" value="REGULATORY COMPONENTS OF SENSORY TRANSDUCTION SYSTEM"/>
    <property type="match status" value="1"/>
</dbReference>
<sequence>MQSHPMNILLVDDQPSVRLHLAQQLRMKGHTTLEAESADQALQLFGEHKVDLVLLDVIMPGNDGYWLARQLREREGSRWTPIIFLSALDKEIDLWRGIQAGGDDYLIKPISPVVLSAKLHAMQRLIRMRNQLMRTSEELHIANQRLTHISVQDQLTKLGNRRGFDDRLHEAVRQCRRDQHALTLILCDVDHFKRYNDTLGHVQGDRCLEHIGRILSTVCRRPMDYVARYGGEEFGMILPNTSRSGAMTFARALLQLMGNQPMPHPDSPVSNVVTISGGITTVVPDDDTNVQHLLMRADEALYSAKAQGRNRFFSFEMQMDTFEHLMAPPAATLTAQATP</sequence>
<evidence type="ECO:0000256" key="3">
    <source>
        <dbReference type="PROSITE-ProRule" id="PRU00169"/>
    </source>
</evidence>
<dbReference type="InterPro" id="IPR000160">
    <property type="entry name" value="GGDEF_dom"/>
</dbReference>
<evidence type="ECO:0000259" key="4">
    <source>
        <dbReference type="PROSITE" id="PS50110"/>
    </source>
</evidence>
<evidence type="ECO:0000313" key="7">
    <source>
        <dbReference type="Proteomes" id="UP000292120"/>
    </source>
</evidence>
<dbReference type="GO" id="GO:0043709">
    <property type="term" value="P:cell adhesion involved in single-species biofilm formation"/>
    <property type="evidence" value="ECO:0007669"/>
    <property type="project" value="TreeGrafter"/>
</dbReference>
<dbReference type="GO" id="GO:0005886">
    <property type="term" value="C:plasma membrane"/>
    <property type="evidence" value="ECO:0007669"/>
    <property type="project" value="TreeGrafter"/>
</dbReference>
<dbReference type="SUPFAM" id="SSF55073">
    <property type="entry name" value="Nucleotide cyclase"/>
    <property type="match status" value="1"/>
</dbReference>
<dbReference type="GO" id="GO:0052621">
    <property type="term" value="F:diguanylate cyclase activity"/>
    <property type="evidence" value="ECO:0007669"/>
    <property type="project" value="UniProtKB-EC"/>
</dbReference>
<feature type="domain" description="GGDEF" evidence="5">
    <location>
        <begin position="180"/>
        <end position="317"/>
    </location>
</feature>
<dbReference type="PANTHER" id="PTHR45138:SF9">
    <property type="entry name" value="DIGUANYLATE CYCLASE DGCM-RELATED"/>
    <property type="match status" value="1"/>
</dbReference>